<accession>A0A0A9EHN4</accession>
<dbReference type="AlphaFoldDB" id="A0A0A9EHN4"/>
<proteinExistence type="predicted"/>
<name>A0A0A9EHN4_ARUDO</name>
<reference evidence="1" key="1">
    <citation type="submission" date="2014-09" db="EMBL/GenBank/DDBJ databases">
        <authorList>
            <person name="Magalhaes I.L.F."/>
            <person name="Oliveira U."/>
            <person name="Santos F.R."/>
            <person name="Vidigal T.H.D.A."/>
            <person name="Brescovit A.D."/>
            <person name="Santos A.J."/>
        </authorList>
    </citation>
    <scope>NUCLEOTIDE SEQUENCE</scope>
    <source>
        <tissue evidence="1">Shoot tissue taken approximately 20 cm above the soil surface</tissue>
    </source>
</reference>
<protein>
    <submittedName>
        <fullName evidence="1">Uncharacterized protein</fullName>
    </submittedName>
</protein>
<organism evidence="1">
    <name type="scientific">Arundo donax</name>
    <name type="common">Giant reed</name>
    <name type="synonym">Donax arundinaceus</name>
    <dbReference type="NCBI Taxonomy" id="35708"/>
    <lineage>
        <taxon>Eukaryota</taxon>
        <taxon>Viridiplantae</taxon>
        <taxon>Streptophyta</taxon>
        <taxon>Embryophyta</taxon>
        <taxon>Tracheophyta</taxon>
        <taxon>Spermatophyta</taxon>
        <taxon>Magnoliopsida</taxon>
        <taxon>Liliopsida</taxon>
        <taxon>Poales</taxon>
        <taxon>Poaceae</taxon>
        <taxon>PACMAD clade</taxon>
        <taxon>Arundinoideae</taxon>
        <taxon>Arundineae</taxon>
        <taxon>Arundo</taxon>
    </lineage>
</organism>
<dbReference type="EMBL" id="GBRH01197646">
    <property type="protein sequence ID" value="JAE00250.1"/>
    <property type="molecule type" value="Transcribed_RNA"/>
</dbReference>
<sequence>MTTKLTSTETESQTIKPTWMNAYLQLH</sequence>
<reference evidence="1" key="2">
    <citation type="journal article" date="2015" name="Data Brief">
        <title>Shoot transcriptome of the giant reed, Arundo donax.</title>
        <authorList>
            <person name="Barrero R.A."/>
            <person name="Guerrero F.D."/>
            <person name="Moolhuijzen P."/>
            <person name="Goolsby J.A."/>
            <person name="Tidwell J."/>
            <person name="Bellgard S.E."/>
            <person name="Bellgard M.I."/>
        </authorList>
    </citation>
    <scope>NUCLEOTIDE SEQUENCE</scope>
    <source>
        <tissue evidence="1">Shoot tissue taken approximately 20 cm above the soil surface</tissue>
    </source>
</reference>
<evidence type="ECO:0000313" key="1">
    <source>
        <dbReference type="EMBL" id="JAE00250.1"/>
    </source>
</evidence>